<accession>A0A2A5AV46</accession>
<feature type="domain" description="CcmH/CycL/Ccl2/NrfF N-terminal" evidence="7">
    <location>
        <begin position="23"/>
        <end position="164"/>
    </location>
</feature>
<evidence type="ECO:0000256" key="4">
    <source>
        <dbReference type="ARBA" id="ARBA00022729"/>
    </source>
</evidence>
<organism evidence="8 9">
    <name type="scientific">SAR86 cluster bacterium</name>
    <dbReference type="NCBI Taxonomy" id="2030880"/>
    <lineage>
        <taxon>Bacteria</taxon>
        <taxon>Pseudomonadati</taxon>
        <taxon>Pseudomonadota</taxon>
        <taxon>Gammaproteobacteria</taxon>
        <taxon>SAR86 cluster</taxon>
    </lineage>
</organism>
<gene>
    <name evidence="8" type="ORF">COA96_12530</name>
</gene>
<evidence type="ECO:0000256" key="6">
    <source>
        <dbReference type="RuleBase" id="RU364112"/>
    </source>
</evidence>
<dbReference type="GO" id="GO:0046872">
    <property type="term" value="F:metal ion binding"/>
    <property type="evidence" value="ECO:0007669"/>
    <property type="project" value="UniProtKB-KW"/>
</dbReference>
<dbReference type="GO" id="GO:0017004">
    <property type="term" value="P:cytochrome complex assembly"/>
    <property type="evidence" value="ECO:0007669"/>
    <property type="project" value="UniProtKB-ARBA"/>
</dbReference>
<comment type="caution">
    <text evidence="8">The sequence shown here is derived from an EMBL/GenBank/DDBJ whole genome shotgun (WGS) entry which is preliminary data.</text>
</comment>
<evidence type="ECO:0000256" key="2">
    <source>
        <dbReference type="ARBA" id="ARBA00022617"/>
    </source>
</evidence>
<keyword evidence="5 6" id="KW-0408">Iron</keyword>
<dbReference type="CDD" id="cd16378">
    <property type="entry name" value="CcmH_N"/>
    <property type="match status" value="1"/>
</dbReference>
<dbReference type="InterPro" id="IPR051263">
    <property type="entry name" value="C-type_cytochrome_biogenesis"/>
</dbReference>
<evidence type="ECO:0000259" key="7">
    <source>
        <dbReference type="Pfam" id="PF03918"/>
    </source>
</evidence>
<sequence length="168" mass="19493">MIFPRIQHGNKVSVTLLMFLIVLLSMTMTSQLSAQVDTFQFETEEQQKRFRKLSNELRCPMCQNTNLSGSTGGVAEDLRREVHRMITQGMSDKDIEQFMFERYGDFIFYKPRLTAETVLLWFGPLIFLLIGGAIGFGIWRRAKVVNTVDVSLDKKQQEHLRQLLDNQQ</sequence>
<evidence type="ECO:0000313" key="9">
    <source>
        <dbReference type="Proteomes" id="UP000218327"/>
    </source>
</evidence>
<dbReference type="Pfam" id="PF03918">
    <property type="entry name" value="CcmH"/>
    <property type="match status" value="1"/>
</dbReference>
<dbReference type="GO" id="GO:0005886">
    <property type="term" value="C:plasma membrane"/>
    <property type="evidence" value="ECO:0007669"/>
    <property type="project" value="TreeGrafter"/>
</dbReference>
<proteinExistence type="inferred from homology"/>
<keyword evidence="6" id="KW-0812">Transmembrane</keyword>
<dbReference type="AlphaFoldDB" id="A0A2A5AV46"/>
<keyword evidence="3 6" id="KW-0479">Metal-binding</keyword>
<feature type="signal peptide" evidence="6">
    <location>
        <begin position="1"/>
        <end position="34"/>
    </location>
</feature>
<evidence type="ECO:0000313" key="8">
    <source>
        <dbReference type="EMBL" id="PCJ23112.1"/>
    </source>
</evidence>
<keyword evidence="6" id="KW-0472">Membrane</keyword>
<evidence type="ECO:0000256" key="5">
    <source>
        <dbReference type="ARBA" id="ARBA00023004"/>
    </source>
</evidence>
<keyword evidence="2 6" id="KW-0349">Heme</keyword>
<dbReference type="InterPro" id="IPR038297">
    <property type="entry name" value="CcmH/CycL/NrfF/Ccl2_sf"/>
</dbReference>
<dbReference type="Proteomes" id="UP000218327">
    <property type="component" value="Unassembled WGS sequence"/>
</dbReference>
<reference evidence="9" key="1">
    <citation type="submission" date="2017-08" db="EMBL/GenBank/DDBJ databases">
        <title>A dynamic microbial community with high functional redundancy inhabits the cold, oxic subseafloor aquifer.</title>
        <authorList>
            <person name="Tully B.J."/>
            <person name="Wheat C.G."/>
            <person name="Glazer B.T."/>
            <person name="Huber J.A."/>
        </authorList>
    </citation>
    <scope>NUCLEOTIDE SEQUENCE [LARGE SCALE GENOMIC DNA]</scope>
</reference>
<dbReference type="InterPro" id="IPR005616">
    <property type="entry name" value="CcmH/CycL/Ccl2/NrfF_N"/>
</dbReference>
<feature type="chain" id="PRO_5011813841" description="Cytochrome c-type biogenesis protein" evidence="6">
    <location>
        <begin position="35"/>
        <end position="168"/>
    </location>
</feature>
<dbReference type="PANTHER" id="PTHR47870:SF4">
    <property type="entry name" value="CYTOCHROME C-TYPE BIOGENESIS PROTEIN CYCH"/>
    <property type="match status" value="1"/>
</dbReference>
<name>A0A2A5AV46_9GAMM</name>
<dbReference type="FunFam" id="1.10.8.640:FF:000001">
    <property type="entry name" value="Cytochrome c-type biogenesis protein"/>
    <property type="match status" value="1"/>
</dbReference>
<dbReference type="Gene3D" id="1.10.8.640">
    <property type="entry name" value="Cytochrome C biogenesis protein"/>
    <property type="match status" value="1"/>
</dbReference>
<feature type="transmembrane region" description="Helical" evidence="6">
    <location>
        <begin position="118"/>
        <end position="139"/>
    </location>
</feature>
<evidence type="ECO:0000256" key="3">
    <source>
        <dbReference type="ARBA" id="ARBA00022723"/>
    </source>
</evidence>
<dbReference type="PANTHER" id="PTHR47870">
    <property type="entry name" value="CYTOCHROME C-TYPE BIOGENESIS PROTEIN CCMH"/>
    <property type="match status" value="1"/>
</dbReference>
<dbReference type="EMBL" id="NVVJ01000044">
    <property type="protein sequence ID" value="PCJ23112.1"/>
    <property type="molecule type" value="Genomic_DNA"/>
</dbReference>
<keyword evidence="4 6" id="KW-0732">Signal</keyword>
<keyword evidence="6" id="KW-1133">Transmembrane helix</keyword>
<evidence type="ECO:0000256" key="1">
    <source>
        <dbReference type="ARBA" id="ARBA00010342"/>
    </source>
</evidence>
<comment type="function">
    <text evidence="6">Possible subunit of a heme lyase.</text>
</comment>
<comment type="similarity">
    <text evidence="1 6">Belongs to the CcmH/CycL/Ccl2/NrfF family.</text>
</comment>
<protein>
    <recommendedName>
        <fullName evidence="6">Cytochrome c-type biogenesis protein</fullName>
    </recommendedName>
</protein>